<evidence type="ECO:0000256" key="5">
    <source>
        <dbReference type="ARBA" id="ARBA00022927"/>
    </source>
</evidence>
<evidence type="ECO:0000256" key="8">
    <source>
        <dbReference type="PIRNR" id="PIRNR037091"/>
    </source>
</evidence>
<dbReference type="InterPro" id="IPR012295">
    <property type="entry name" value="TBP_dom_sf"/>
</dbReference>
<reference evidence="11" key="1">
    <citation type="submission" date="2021-04" db="EMBL/GenBank/DDBJ databases">
        <authorList>
            <consortium name="Wellcome Sanger Institute Data Sharing"/>
        </authorList>
    </citation>
    <scope>NUCLEOTIDE SEQUENCE [LARGE SCALE GENOMIC DNA]</scope>
</reference>
<keyword evidence="12" id="KW-1185">Reference proteome</keyword>
<proteinExistence type="inferred from homology"/>
<keyword evidence="6 8" id="KW-0472">Membrane</keyword>
<dbReference type="Proteomes" id="UP000472265">
    <property type="component" value="Chromosome 24"/>
</dbReference>
<dbReference type="InterPro" id="IPR011989">
    <property type="entry name" value="ARM-like"/>
</dbReference>
<dbReference type="Pfam" id="PF01602">
    <property type="entry name" value="Adaptin_N"/>
    <property type="match status" value="1"/>
</dbReference>
<keyword evidence="5 8" id="KW-0653">Protein transport</keyword>
<name>A0A671YCU5_SPAAU</name>
<dbReference type="GeneTree" id="ENSGT00950000182838"/>
<evidence type="ECO:0000256" key="3">
    <source>
        <dbReference type="ARBA" id="ARBA00022448"/>
    </source>
</evidence>
<dbReference type="InterPro" id="IPR013041">
    <property type="entry name" value="Clathrin_app_Ig-like_sf"/>
</dbReference>
<comment type="function">
    <text evidence="8">Component of the adaptor protein complex 2 (AP-2). Adaptor protein complexes function in protein transport via transport vesicles in different membrane traffic pathways. Adaptor protein complexes are vesicle coat components and appear to be involved in cargo selection and vesicle formation. AP-2 is involved in clathrin-dependent endocytosis in which cargo proteins are incorporated into vesicles surrounded by clathrin (clathrin-coated vesicles, CCVs) which are destined for fusion with the early endosome. The clathrin lattice serves as a mechanical scaffold but is itself unable to bind directly to membrane components. Clathrin-associated adaptor protein (AP) complexes which can bind directly to both the clathrin lattice and to the lipid and protein components of membranes are considered to be the major clathrin adaptors contributing the CCV formation. AP-2 also serves as a cargo receptor to selectively sort the membrane proteins involved in receptor-mediated endocytosis. AP-2 seems to play a role in the recycling of synaptic vesicle membranes from the presynaptic surface. AP-2 recognizes Y-X-X-[FILMV] (Y-X-X-Phi) and [ED]-X-X-X-L-[LI] endocytosis signal motifs within the cytosolic tails of transmembrane cargo molecules. AP-2 may also play a role in maintaining normal post-endocytic trafficking through the ARF6-regulated, non-clathrin pathway. The AP-2 alpha subunit binds polyphosphoinositide-containing lipids, positioning AP-2 on the membrane. The AP-2 alpha subunit acts via its C-terminal appendage domain as a scaffolding platform for endocytic accessory proteins. The AP-2 alpha and AP-2 sigma subunits are thought to contribute to the recognition of the [ED]-X-X-X-L-[LI] motif.</text>
</comment>
<keyword evidence="4 8" id="KW-0254">Endocytosis</keyword>
<keyword evidence="7 8" id="KW-0168">Coated pit</keyword>
<dbReference type="Gene3D" id="3.30.310.10">
    <property type="entry name" value="TATA-Binding Protein"/>
    <property type="match status" value="1"/>
</dbReference>
<comment type="subcellular location">
    <subcellularLocation>
        <location evidence="1">Membrane</location>
        <location evidence="1">Coated pit</location>
        <topology evidence="1">Peripheral membrane protein</topology>
        <orientation evidence="1">Cytoplasmic side</orientation>
    </subcellularLocation>
</comment>
<feature type="binding site" evidence="9">
    <location>
        <position position="43"/>
    </location>
    <ligand>
        <name>a 1,2-diacyl-sn-glycero-3-phospho-(1D-myo-inositol-3,4,5-trisphosphate)</name>
        <dbReference type="ChEBI" id="CHEBI:57836"/>
    </ligand>
</feature>
<dbReference type="Gene3D" id="1.25.10.10">
    <property type="entry name" value="Leucine-rich Repeat Variant"/>
    <property type="match status" value="1"/>
</dbReference>
<feature type="binding site" evidence="9">
    <location>
        <begin position="57"/>
        <end position="61"/>
    </location>
    <ligand>
        <name>a 1,2-diacyl-sn-glycero-3-phospho-(1D-myo-inositol-3,4,5-trisphosphate)</name>
        <dbReference type="ChEBI" id="CHEBI:57836"/>
    </ligand>
</feature>
<dbReference type="SUPFAM" id="SSF55711">
    <property type="entry name" value="Subdomain of clathrin and coatomer appendage domain"/>
    <property type="match status" value="1"/>
</dbReference>
<protein>
    <recommendedName>
        <fullName evidence="8">AP-2 complex subunit alpha</fullName>
    </recommendedName>
</protein>
<comment type="subunit">
    <text evidence="8">Adaptor protein complex 2 (AP-2) is a heterotetramer composed of two large adaptins (alpha-type subunit AP2A1 or AP2A2 and beta-type subunit AP2B1), a medium adaptin (mu-type subunit AP2M1) and a small adaptin (sigma-type subunit AP2S1).</text>
</comment>
<dbReference type="InterPro" id="IPR016024">
    <property type="entry name" value="ARM-type_fold"/>
</dbReference>
<comment type="similarity">
    <text evidence="2 8">Belongs to the adaptor complexes large subunit family.</text>
</comment>
<sequence length="883" mass="98507">MPAVSKGDGMRGLAVFISDIRNCKSKEAEIKRINKELANIRSKFKGDKALDGYSKKKYVCKLLFIFLLGHDIDFGHMEAVNLLSSNKYTEKQIGYLFISVLVNSNSELIRLINNAIKNDLSSRNPTFMCLALHCIANVGSREMAEAFASEIPRILVAGDTMDSVKQSAALCLLRLYKTSPDLVLMGEWTSRVVHLLNDQHMGVVTAAISLITCLSQKNPDEFKTCVSLAVSRLSRIVSSASTDLQDYTYYFVPAPWLSCKLLRLLQCYPPPEDGAVKGRLVECLETILNKAQEPPKSKKVQHSNAKNAILFEAISLIIHYDSEPNLLVRACNQLGQFLQHRETNLRYLALESMCTLASSEFSHEAVKTHIETVINALKTERDVSVRQRAADLLYAMCDRSNAKQIVAEMLSYLETADYSIREEMVLKVAILAEKYAVDYSWYVDTILNLIRIAGDYVSEEVWYRVIQIVINRDDVQGYAAKTVFEALQAPACHENMVKVGGYILGEFGNLIAGDPRSSPLVQFNLLHSKFHLCSVPTRALLLSAYIKFINLFPETKATIQEVLRCDSQIRNSDVELQQRAVEYLKLSSIASTDVLVSFETIRPNATHQPVTKYTFFVALLQILFVFQSTPSPSADLLGIRSTAPLGAAPASAGSLLVDVFSEAGPTAPSAAVNDDGFLRFVCKNNGVLFENQLLQIGIKSEYRQNLGKPQLNVQTKPVEPLVEGGAQIQQVLNIECLTDFSDAPLLNIKFRYGGALQNLTLKLPVTINKFFQPTEMTSHDFFQRWKQLSQPQQEAQKIFKANNSMDTEVLKAKLLGLGTALLDNVDPNPENYVCAGVIQTKSQQVGCLLRLEPNAQAQMYRLTLRCSKDSVSRRLCELLAEQF</sequence>
<dbReference type="InterPro" id="IPR017104">
    <property type="entry name" value="AP2_complex_asu"/>
</dbReference>
<evidence type="ECO:0000259" key="10">
    <source>
        <dbReference type="SMART" id="SM00809"/>
    </source>
</evidence>
<feature type="binding site" evidence="9">
    <location>
        <position position="53"/>
    </location>
    <ligand>
        <name>a 1,2-diacyl-sn-glycero-3-phospho-(1D-myo-inositol-3,4,5-trisphosphate)</name>
        <dbReference type="ChEBI" id="CHEBI:57836"/>
    </ligand>
</feature>
<dbReference type="InterPro" id="IPR050840">
    <property type="entry name" value="Adaptor_Complx_Large_Subunit"/>
</dbReference>
<feature type="binding site" evidence="9">
    <location>
        <begin position="11"/>
        <end position="12"/>
    </location>
    <ligand>
        <name>a 1,2-diacyl-sn-glycero-3-phospho-(1D-myo-inositol-3,4,5-trisphosphate)</name>
        <dbReference type="ChEBI" id="CHEBI:57836"/>
    </ligand>
</feature>
<keyword evidence="3 8" id="KW-0813">Transport</keyword>
<dbReference type="SMART" id="SM00809">
    <property type="entry name" value="Alpha_adaptinC2"/>
    <property type="match status" value="1"/>
</dbReference>
<dbReference type="InterPro" id="IPR003164">
    <property type="entry name" value="Clathrin_a-adaptin_app_sub_C"/>
</dbReference>
<dbReference type="Ensembl" id="ENSSAUT00010064266.1">
    <property type="protein sequence ID" value="ENSSAUP00010061305.1"/>
    <property type="gene ID" value="ENSSAUG00010024768.1"/>
</dbReference>
<evidence type="ECO:0000256" key="1">
    <source>
        <dbReference type="ARBA" id="ARBA00004277"/>
    </source>
</evidence>
<dbReference type="PIRSF" id="PIRSF037091">
    <property type="entry name" value="AP2_complex_alpha"/>
    <property type="match status" value="1"/>
</dbReference>
<dbReference type="FunFam" id="3.30.310.10:FF:000004">
    <property type="entry name" value="AP-2 complex subunit alpha"/>
    <property type="match status" value="1"/>
</dbReference>
<organism evidence="11 12">
    <name type="scientific">Sparus aurata</name>
    <name type="common">Gilthead sea bream</name>
    <dbReference type="NCBI Taxonomy" id="8175"/>
    <lineage>
        <taxon>Eukaryota</taxon>
        <taxon>Metazoa</taxon>
        <taxon>Chordata</taxon>
        <taxon>Craniata</taxon>
        <taxon>Vertebrata</taxon>
        <taxon>Euteleostomi</taxon>
        <taxon>Actinopterygii</taxon>
        <taxon>Neopterygii</taxon>
        <taxon>Teleostei</taxon>
        <taxon>Neoteleostei</taxon>
        <taxon>Acanthomorphata</taxon>
        <taxon>Eupercaria</taxon>
        <taxon>Spariformes</taxon>
        <taxon>Sparidae</taxon>
        <taxon>Sparus</taxon>
    </lineage>
</organism>
<dbReference type="GO" id="GO:0035615">
    <property type="term" value="F:clathrin adaptor activity"/>
    <property type="evidence" value="ECO:0007669"/>
    <property type="project" value="InterPro"/>
</dbReference>
<reference evidence="11" key="3">
    <citation type="submission" date="2025-09" db="UniProtKB">
        <authorList>
            <consortium name="Ensembl"/>
        </authorList>
    </citation>
    <scope>IDENTIFICATION</scope>
</reference>
<reference evidence="11" key="2">
    <citation type="submission" date="2025-08" db="UniProtKB">
        <authorList>
            <consortium name="Ensembl"/>
        </authorList>
    </citation>
    <scope>IDENTIFICATION</scope>
</reference>
<accession>A0A671YCU5</accession>
<dbReference type="SUPFAM" id="SSF48371">
    <property type="entry name" value="ARM repeat"/>
    <property type="match status" value="1"/>
</dbReference>
<evidence type="ECO:0000256" key="9">
    <source>
        <dbReference type="PIRSR" id="PIRSR037091-1"/>
    </source>
</evidence>
<dbReference type="PANTHER" id="PTHR22780">
    <property type="entry name" value="ADAPTIN, ALPHA/GAMMA/EPSILON"/>
    <property type="match status" value="1"/>
</dbReference>
<evidence type="ECO:0000313" key="11">
    <source>
        <dbReference type="Ensembl" id="ENSSAUP00010061305.1"/>
    </source>
</evidence>
<feature type="domain" description="Clathrin adaptor alpha/beta/gamma-adaptin appendage Ig-like subdomain" evidence="10">
    <location>
        <begin position="678"/>
        <end position="764"/>
    </location>
</feature>
<evidence type="ECO:0000313" key="12">
    <source>
        <dbReference type="Proteomes" id="UP000472265"/>
    </source>
</evidence>
<dbReference type="GO" id="GO:0072583">
    <property type="term" value="P:clathrin-dependent endocytosis"/>
    <property type="evidence" value="ECO:0007669"/>
    <property type="project" value="InterPro"/>
</dbReference>
<dbReference type="Pfam" id="PF02883">
    <property type="entry name" value="Alpha_adaptinC2"/>
    <property type="match status" value="1"/>
</dbReference>
<dbReference type="Gene3D" id="2.60.40.1230">
    <property type="match status" value="2"/>
</dbReference>
<dbReference type="InterPro" id="IPR009028">
    <property type="entry name" value="Coatomer/calthrin_app_sub_C"/>
</dbReference>
<dbReference type="FunFam" id="1.25.10.10:FF:000020">
    <property type="entry name" value="AP-2 complex subunit alpha"/>
    <property type="match status" value="1"/>
</dbReference>
<dbReference type="Pfam" id="PF02296">
    <property type="entry name" value="Alpha_adaptin_C"/>
    <property type="match status" value="1"/>
</dbReference>
<dbReference type="SUPFAM" id="SSF49348">
    <property type="entry name" value="Clathrin adaptor appendage domain"/>
    <property type="match status" value="1"/>
</dbReference>
<dbReference type="AlphaFoldDB" id="A0A671YCU5"/>
<dbReference type="InterPro" id="IPR002553">
    <property type="entry name" value="Clathrin/coatomer_adapt-like_N"/>
</dbReference>
<evidence type="ECO:0000256" key="2">
    <source>
        <dbReference type="ARBA" id="ARBA00006613"/>
    </source>
</evidence>
<dbReference type="GO" id="GO:0006886">
    <property type="term" value="P:intracellular protein transport"/>
    <property type="evidence" value="ECO:0007669"/>
    <property type="project" value="UniProtKB-UniRule"/>
</dbReference>
<dbReference type="InterPro" id="IPR008152">
    <property type="entry name" value="Clathrin_a/b/g-adaptin_app_Ig"/>
</dbReference>
<dbReference type="GO" id="GO:0030122">
    <property type="term" value="C:AP-2 adaptor complex"/>
    <property type="evidence" value="ECO:0007669"/>
    <property type="project" value="InterPro"/>
</dbReference>
<evidence type="ECO:0000256" key="4">
    <source>
        <dbReference type="ARBA" id="ARBA00022583"/>
    </source>
</evidence>
<evidence type="ECO:0000256" key="7">
    <source>
        <dbReference type="ARBA" id="ARBA00023176"/>
    </source>
</evidence>
<gene>
    <name evidence="11" type="primary">AP2A1</name>
    <name evidence="11" type="synonym">ap2a1</name>
</gene>
<evidence type="ECO:0000256" key="6">
    <source>
        <dbReference type="ARBA" id="ARBA00023136"/>
    </source>
</evidence>